<dbReference type="Proteomes" id="UP001153954">
    <property type="component" value="Unassembled WGS sequence"/>
</dbReference>
<feature type="compositionally biased region" description="Polar residues" evidence="1">
    <location>
        <begin position="340"/>
        <end position="350"/>
    </location>
</feature>
<dbReference type="EMBL" id="CAKOGL010000031">
    <property type="protein sequence ID" value="CAH2108576.1"/>
    <property type="molecule type" value="Genomic_DNA"/>
</dbReference>
<protein>
    <submittedName>
        <fullName evidence="2">Uncharacterized protein</fullName>
    </submittedName>
</protein>
<name>A0AAU9VFP7_EUPED</name>
<evidence type="ECO:0000313" key="3">
    <source>
        <dbReference type="Proteomes" id="UP001153954"/>
    </source>
</evidence>
<dbReference type="PANTHER" id="PTHR46601">
    <property type="entry name" value="ULP_PROTEASE DOMAIN-CONTAINING PROTEIN"/>
    <property type="match status" value="1"/>
</dbReference>
<dbReference type="PANTHER" id="PTHR46601:SF1">
    <property type="entry name" value="ADF-H DOMAIN-CONTAINING PROTEIN"/>
    <property type="match status" value="1"/>
</dbReference>
<comment type="caution">
    <text evidence="2">The sequence shown here is derived from an EMBL/GenBank/DDBJ whole genome shotgun (WGS) entry which is preliminary data.</text>
</comment>
<evidence type="ECO:0000313" key="2">
    <source>
        <dbReference type="EMBL" id="CAH2108576.1"/>
    </source>
</evidence>
<organism evidence="2 3">
    <name type="scientific">Euphydryas editha</name>
    <name type="common">Edith's checkerspot</name>
    <dbReference type="NCBI Taxonomy" id="104508"/>
    <lineage>
        <taxon>Eukaryota</taxon>
        <taxon>Metazoa</taxon>
        <taxon>Ecdysozoa</taxon>
        <taxon>Arthropoda</taxon>
        <taxon>Hexapoda</taxon>
        <taxon>Insecta</taxon>
        <taxon>Pterygota</taxon>
        <taxon>Neoptera</taxon>
        <taxon>Endopterygota</taxon>
        <taxon>Lepidoptera</taxon>
        <taxon>Glossata</taxon>
        <taxon>Ditrysia</taxon>
        <taxon>Papilionoidea</taxon>
        <taxon>Nymphalidae</taxon>
        <taxon>Nymphalinae</taxon>
        <taxon>Euphydryas</taxon>
    </lineage>
</organism>
<proteinExistence type="predicted"/>
<feature type="region of interest" description="Disordered" evidence="1">
    <location>
        <begin position="335"/>
        <end position="382"/>
    </location>
</feature>
<evidence type="ECO:0000256" key="1">
    <source>
        <dbReference type="SAM" id="MobiDB-lite"/>
    </source>
</evidence>
<sequence>MRHDAAAVWAHIVPLLEYIMTTKNNINYLHFLSDSPSSQYRNKTMFYIISKLHWYFRNLELVTWNFSEAGHGKGAADGVGGTIKRTADAAVAKGKDIVTLEDFMTTITQSTEKIKLEIVNDYQIFEKDLLIPSEKLQTLKGTNKVHQVLWKKDNQNLIFRETSCFVCLSVACNHVKYIGKLNYVETSDEVVMRRENETEIQQGFDSEPKLVPVNLNKILLHKSPRKATTRLRSLAKENIDITSNTVLKPATKRSNVTRLSDIKPDNKLHLAPDINISDMINLYNISNDDGNFSGVFENFINTRSTLQEELSDPEGLIEISGSRITSLTPKSHALFRSKKPSISSRQSADLSDTEGPIKISGSSKTSLTSKNHPIFRSKKPPVSLRQSADQSFIIDPSSPSTSLMTVTRNFGDTSDQQMACGYFSSSDDEEIFSFRKKRFFY</sequence>
<reference evidence="2" key="1">
    <citation type="submission" date="2022-03" db="EMBL/GenBank/DDBJ databases">
        <authorList>
            <person name="Tunstrom K."/>
        </authorList>
    </citation>
    <scope>NUCLEOTIDE SEQUENCE</scope>
</reference>
<gene>
    <name evidence="2" type="ORF">EEDITHA_LOCUS22497</name>
</gene>
<feature type="compositionally biased region" description="Polar residues" evidence="1">
    <location>
        <begin position="360"/>
        <end position="371"/>
    </location>
</feature>
<dbReference type="AlphaFoldDB" id="A0AAU9VFP7"/>
<accession>A0AAU9VFP7</accession>
<keyword evidence="3" id="KW-1185">Reference proteome</keyword>